<keyword evidence="4 5" id="KW-0472">Membrane</keyword>
<dbReference type="GO" id="GO:0065002">
    <property type="term" value="P:intracellular protein transmembrane transport"/>
    <property type="evidence" value="ECO:0007669"/>
    <property type="project" value="TreeGrafter"/>
</dbReference>
<evidence type="ECO:0000256" key="2">
    <source>
        <dbReference type="ARBA" id="ARBA00022692"/>
    </source>
</evidence>
<dbReference type="AlphaFoldDB" id="A0A0W8E5F4"/>
<reference evidence="6" key="1">
    <citation type="journal article" date="2015" name="Proc. Natl. Acad. Sci. U.S.A.">
        <title>Networks of energetic and metabolic interactions define dynamics in microbial communities.</title>
        <authorList>
            <person name="Embree M."/>
            <person name="Liu J.K."/>
            <person name="Al-Bassam M.M."/>
            <person name="Zengler K."/>
        </authorList>
    </citation>
    <scope>NUCLEOTIDE SEQUENCE</scope>
</reference>
<dbReference type="GO" id="GO:0009977">
    <property type="term" value="F:proton motive force dependent protein transmembrane transporter activity"/>
    <property type="evidence" value="ECO:0007669"/>
    <property type="project" value="TreeGrafter"/>
</dbReference>
<evidence type="ECO:0000313" key="6">
    <source>
        <dbReference type="EMBL" id="KUG03633.1"/>
    </source>
</evidence>
<sequence length="252" mass="28022">MTAEPSQENEKINSILEHLEELRKSLIISVGAILIAAVACFWQSESLLHIVTNPMTAQGENLVVTGIMEAFFVKLKVSIFFGFVIAFPVIIWSLWRFISPALHSYEKKYIYYFVPVSVLLFTGGILFSYFVVLKAVLAFFIYIAGNSLETMFKVDEYAGFILAFTLPFGLVFELPVVSWLLSRLGIINHQLLVNNRKYAVLTIAVLSAALTPGGDPISMALMAIPVYILFEVSVVVARITGNRRMETLGSPA</sequence>
<dbReference type="InterPro" id="IPR002033">
    <property type="entry name" value="TatC"/>
</dbReference>
<feature type="transmembrane region" description="Helical" evidence="5">
    <location>
        <begin position="217"/>
        <end position="237"/>
    </location>
</feature>
<keyword evidence="2 5" id="KW-0812">Transmembrane</keyword>
<comment type="caution">
    <text evidence="6">The sequence shown here is derived from an EMBL/GenBank/DDBJ whole genome shotgun (WGS) entry which is preliminary data.</text>
</comment>
<dbReference type="EMBL" id="LNQE01001875">
    <property type="protein sequence ID" value="KUG03633.1"/>
    <property type="molecule type" value="Genomic_DNA"/>
</dbReference>
<gene>
    <name evidence="6" type="ORF">ASZ90_018959</name>
</gene>
<evidence type="ECO:0000256" key="4">
    <source>
        <dbReference type="ARBA" id="ARBA00023136"/>
    </source>
</evidence>
<dbReference type="PANTHER" id="PTHR30371:SF0">
    <property type="entry name" value="SEC-INDEPENDENT PROTEIN TRANSLOCASE PROTEIN TATC, CHLOROPLASTIC-RELATED"/>
    <property type="match status" value="1"/>
</dbReference>
<accession>A0A0W8E5F4</accession>
<dbReference type="HAMAP" id="MF_00902">
    <property type="entry name" value="TatC"/>
    <property type="match status" value="1"/>
</dbReference>
<feature type="transmembrane region" description="Helical" evidence="5">
    <location>
        <begin position="26"/>
        <end position="44"/>
    </location>
</feature>
<dbReference type="Pfam" id="PF00902">
    <property type="entry name" value="TatC"/>
    <property type="match status" value="1"/>
</dbReference>
<proteinExistence type="inferred from homology"/>
<dbReference type="GO" id="GO:0033281">
    <property type="term" value="C:TAT protein transport complex"/>
    <property type="evidence" value="ECO:0007669"/>
    <property type="project" value="TreeGrafter"/>
</dbReference>
<organism evidence="6">
    <name type="scientific">hydrocarbon metagenome</name>
    <dbReference type="NCBI Taxonomy" id="938273"/>
    <lineage>
        <taxon>unclassified sequences</taxon>
        <taxon>metagenomes</taxon>
        <taxon>ecological metagenomes</taxon>
    </lineage>
</organism>
<feature type="transmembrane region" description="Helical" evidence="5">
    <location>
        <begin position="110"/>
        <end position="143"/>
    </location>
</feature>
<dbReference type="NCBIfam" id="TIGR00945">
    <property type="entry name" value="tatC"/>
    <property type="match status" value="1"/>
</dbReference>
<evidence type="ECO:0000256" key="1">
    <source>
        <dbReference type="ARBA" id="ARBA00004141"/>
    </source>
</evidence>
<dbReference type="PRINTS" id="PR01840">
    <property type="entry name" value="TATCFAMILY"/>
</dbReference>
<feature type="transmembrane region" description="Helical" evidence="5">
    <location>
        <begin position="77"/>
        <end position="98"/>
    </location>
</feature>
<dbReference type="PANTHER" id="PTHR30371">
    <property type="entry name" value="SEC-INDEPENDENT PROTEIN TRANSLOCASE PROTEIN TATC"/>
    <property type="match status" value="1"/>
</dbReference>
<dbReference type="GO" id="GO:0043953">
    <property type="term" value="P:protein transport by the Tat complex"/>
    <property type="evidence" value="ECO:0007669"/>
    <property type="project" value="TreeGrafter"/>
</dbReference>
<evidence type="ECO:0000256" key="5">
    <source>
        <dbReference type="SAM" id="Phobius"/>
    </source>
</evidence>
<name>A0A0W8E5F4_9ZZZZ</name>
<protein>
    <submittedName>
        <fullName evidence="6">Twin-arginine translocation protein tatc</fullName>
    </submittedName>
</protein>
<feature type="transmembrane region" description="Helical" evidence="5">
    <location>
        <begin position="158"/>
        <end position="181"/>
    </location>
</feature>
<evidence type="ECO:0000256" key="3">
    <source>
        <dbReference type="ARBA" id="ARBA00022989"/>
    </source>
</evidence>
<comment type="subcellular location">
    <subcellularLocation>
        <location evidence="1">Membrane</location>
        <topology evidence="1">Multi-pass membrane protein</topology>
    </subcellularLocation>
</comment>
<keyword evidence="3 5" id="KW-1133">Transmembrane helix</keyword>